<feature type="transmembrane region" description="Helical" evidence="1">
    <location>
        <begin position="386"/>
        <end position="409"/>
    </location>
</feature>
<dbReference type="PRINTS" id="PR00038">
    <property type="entry name" value="HTHLUXR"/>
</dbReference>
<reference evidence="3 4" key="1">
    <citation type="submission" date="2021-06" db="EMBL/GenBank/DDBJ databases">
        <title>Description of novel taxa of the family Lachnospiraceae.</title>
        <authorList>
            <person name="Chaplin A.V."/>
            <person name="Sokolova S.R."/>
            <person name="Pikina A.P."/>
            <person name="Korzhanova M."/>
            <person name="Belova V."/>
            <person name="Korostin D."/>
            <person name="Efimov B.A."/>
        </authorList>
    </citation>
    <scope>NUCLEOTIDE SEQUENCE [LARGE SCALE GENOMIC DNA]</scope>
    <source>
        <strain evidence="3 4">ASD4241</strain>
    </source>
</reference>
<dbReference type="InterPro" id="IPR016032">
    <property type="entry name" value="Sig_transdc_resp-reg_C-effctor"/>
</dbReference>
<dbReference type="Pfam" id="PF00196">
    <property type="entry name" value="GerE"/>
    <property type="match status" value="1"/>
</dbReference>
<accession>A0ABS6KD63</accession>
<keyword evidence="4" id="KW-1185">Reference proteome</keyword>
<dbReference type="Gene3D" id="1.10.10.10">
    <property type="entry name" value="Winged helix-like DNA-binding domain superfamily/Winged helix DNA-binding domain"/>
    <property type="match status" value="1"/>
</dbReference>
<dbReference type="Proteomes" id="UP001314681">
    <property type="component" value="Unassembled WGS sequence"/>
</dbReference>
<evidence type="ECO:0000313" key="3">
    <source>
        <dbReference type="EMBL" id="MBU9728462.1"/>
    </source>
</evidence>
<dbReference type="SUPFAM" id="SSF46894">
    <property type="entry name" value="C-terminal effector domain of the bipartite response regulators"/>
    <property type="match status" value="1"/>
</dbReference>
<sequence>MVGKVKFFLRNIPLSFRGGTITMRRRLLAFQLILTLTILSGTMLLLSVTGMFSREATDSEKFLGNELYYLSESVESQFGKASALAVRLSESLSAGIEDQLKAQDLTVTDLKTNPEILHGLVEDQLPSLIHALDGTDCTGAFFALDATVGPDLPGAKYSKAGLYIRNNEPSANGGNADWQLLLRGSSELATKGELYMQSKWDLEYDVENCRFWSEPLAAYQANPSLPASRLVYWCPEGALRNLDENTMTCSVPLIGNDGRAFGVCGFEVSQMNFMLRHNSSNSGKYPRMALLLANNGDGGLMMDTALLAGNATVYGTLPKGTLLKTAGADKGLTCYSILGGGSFIGLSANIRLYPDDSPFASQSFTAAAIVPKADFDAAKNASSFRIALLLFALMAVGIVASVILSMRYAKPITDKLMSEADDGLPEKTNILEIDLIIDKIREQRSKDTPLPDDLFGDFIARIGTLTQTERKIFRHYAAGKSVDEILSFMYISMSTLKTHNGHIYAKLGITSKDELTLYAELIKKSGLEDRLL</sequence>
<dbReference type="SMART" id="SM00421">
    <property type="entry name" value="HTH_LUXR"/>
    <property type="match status" value="1"/>
</dbReference>
<feature type="domain" description="HTH luxR-type" evidence="2">
    <location>
        <begin position="458"/>
        <end position="523"/>
    </location>
</feature>
<protein>
    <submittedName>
        <fullName evidence="3">LuxR C-terminal-related transcriptional regulator</fullName>
    </submittedName>
</protein>
<evidence type="ECO:0000256" key="1">
    <source>
        <dbReference type="SAM" id="Phobius"/>
    </source>
</evidence>
<name>A0ABS6KD63_9FIRM</name>
<keyword evidence="1" id="KW-1133">Transmembrane helix</keyword>
<dbReference type="CDD" id="cd06170">
    <property type="entry name" value="LuxR_C_like"/>
    <property type="match status" value="1"/>
</dbReference>
<keyword evidence="1" id="KW-0472">Membrane</keyword>
<dbReference type="RefSeq" id="WP_158353519.1">
    <property type="nucleotide sequence ID" value="NZ_JAHQCX010000019.1"/>
</dbReference>
<dbReference type="InterPro" id="IPR036388">
    <property type="entry name" value="WH-like_DNA-bd_sf"/>
</dbReference>
<keyword evidence="1" id="KW-0812">Transmembrane</keyword>
<evidence type="ECO:0000259" key="2">
    <source>
        <dbReference type="PROSITE" id="PS50043"/>
    </source>
</evidence>
<feature type="transmembrane region" description="Helical" evidence="1">
    <location>
        <begin position="27"/>
        <end position="52"/>
    </location>
</feature>
<evidence type="ECO:0000313" key="4">
    <source>
        <dbReference type="Proteomes" id="UP001314681"/>
    </source>
</evidence>
<dbReference type="EMBL" id="JAHQCX010000019">
    <property type="protein sequence ID" value="MBU9728462.1"/>
    <property type="molecule type" value="Genomic_DNA"/>
</dbReference>
<gene>
    <name evidence="3" type="ORF">KTH90_20900</name>
</gene>
<dbReference type="InterPro" id="IPR000792">
    <property type="entry name" value="Tscrpt_reg_LuxR_C"/>
</dbReference>
<proteinExistence type="predicted"/>
<comment type="caution">
    <text evidence="3">The sequence shown here is derived from an EMBL/GenBank/DDBJ whole genome shotgun (WGS) entry which is preliminary data.</text>
</comment>
<dbReference type="PROSITE" id="PS50043">
    <property type="entry name" value="HTH_LUXR_2"/>
    <property type="match status" value="1"/>
</dbReference>
<organism evidence="3 4">
    <name type="scientific">Diplocloster modestus</name>
    <dbReference type="NCBI Taxonomy" id="2850322"/>
    <lineage>
        <taxon>Bacteria</taxon>
        <taxon>Bacillati</taxon>
        <taxon>Bacillota</taxon>
        <taxon>Clostridia</taxon>
        <taxon>Lachnospirales</taxon>
        <taxon>Lachnospiraceae</taxon>
        <taxon>Diplocloster</taxon>
    </lineage>
</organism>